<protein>
    <submittedName>
        <fullName evidence="2">Uncharacterized protein</fullName>
    </submittedName>
</protein>
<feature type="region of interest" description="Disordered" evidence="1">
    <location>
        <begin position="90"/>
        <end position="154"/>
    </location>
</feature>
<evidence type="ECO:0000313" key="2">
    <source>
        <dbReference type="EMBL" id="GAA4243728.1"/>
    </source>
</evidence>
<dbReference type="RefSeq" id="WP_345120497.1">
    <property type="nucleotide sequence ID" value="NZ_BAABAT010000001.1"/>
</dbReference>
<reference evidence="3" key="1">
    <citation type="journal article" date="2019" name="Int. J. Syst. Evol. Microbiol.">
        <title>The Global Catalogue of Microorganisms (GCM) 10K type strain sequencing project: providing services to taxonomists for standard genome sequencing and annotation.</title>
        <authorList>
            <consortium name="The Broad Institute Genomics Platform"/>
            <consortium name="The Broad Institute Genome Sequencing Center for Infectious Disease"/>
            <person name="Wu L."/>
            <person name="Ma J."/>
        </authorList>
    </citation>
    <scope>NUCLEOTIDE SEQUENCE [LARGE SCALE GENOMIC DNA]</scope>
    <source>
        <strain evidence="3">JCM 17441</strain>
    </source>
</reference>
<evidence type="ECO:0000313" key="3">
    <source>
        <dbReference type="Proteomes" id="UP001500620"/>
    </source>
</evidence>
<sequence length="154" mass="17494">MPKVIRMPRHDVVPAGTKRRAFMEEMFMLYRAAGSPALREVEEWIRANDELKGTASTETIRRILRGHVPPRWHTVEAIALAFYATSTMEPGEERYPDSMGDPFTNLDATRRAWSEAIEEDPDVPGPQARRQARNEDPWAAATPGRSAFDDEPPF</sequence>
<accession>A0ABP8CVH7</accession>
<gene>
    <name evidence="2" type="ORF">GCM10022255_003960</name>
</gene>
<organism evidence="2 3">
    <name type="scientific">Dactylosporangium darangshiense</name>
    <dbReference type="NCBI Taxonomy" id="579108"/>
    <lineage>
        <taxon>Bacteria</taxon>
        <taxon>Bacillati</taxon>
        <taxon>Actinomycetota</taxon>
        <taxon>Actinomycetes</taxon>
        <taxon>Micromonosporales</taxon>
        <taxon>Micromonosporaceae</taxon>
        <taxon>Dactylosporangium</taxon>
    </lineage>
</organism>
<dbReference type="EMBL" id="BAABAT010000001">
    <property type="protein sequence ID" value="GAA4243728.1"/>
    <property type="molecule type" value="Genomic_DNA"/>
</dbReference>
<proteinExistence type="predicted"/>
<keyword evidence="3" id="KW-1185">Reference proteome</keyword>
<name>A0ABP8CVH7_9ACTN</name>
<comment type="caution">
    <text evidence="2">The sequence shown here is derived from an EMBL/GenBank/DDBJ whole genome shotgun (WGS) entry which is preliminary data.</text>
</comment>
<evidence type="ECO:0000256" key="1">
    <source>
        <dbReference type="SAM" id="MobiDB-lite"/>
    </source>
</evidence>
<dbReference type="Proteomes" id="UP001500620">
    <property type="component" value="Unassembled WGS sequence"/>
</dbReference>